<feature type="domain" description="Competence protein CoiA-like N-terminal" evidence="1">
    <location>
        <begin position="29"/>
        <end position="56"/>
    </location>
</feature>
<name>A0ABT2P1Q9_9GAMM</name>
<evidence type="ECO:0000259" key="1">
    <source>
        <dbReference type="Pfam" id="PF25164"/>
    </source>
</evidence>
<sequence>MLLGIPFGRDKNTGEWKDVAEVTRGIDCNCVCPSCKLPLSARHGDEREWHFAHHTRNISKEDIVDCEFSFQVSLRMMIHQLFIDGLALKVPGYNQHITVPRQLNNSIDSIVTITGERLINTREVNYSIDSIFLGQQVDVIFNFGTATLIVYLSYRGREFPFSKRLLKNAKAGALIFDLEKLTQIFYRKPFTDEDQLGTARTQLLGWLKSSIEAKSWYYHPREDKLIDDRNNEINEALRNKKSATNHFTIPAHKLSKCKCLGCGHTFTGYKNIANSCPNCKTHLYVSNF</sequence>
<keyword evidence="3" id="KW-1185">Reference proteome</keyword>
<dbReference type="Proteomes" id="UP001431192">
    <property type="component" value="Unassembled WGS sequence"/>
</dbReference>
<dbReference type="Pfam" id="PF25164">
    <property type="entry name" value="CoiA_N"/>
    <property type="match status" value="1"/>
</dbReference>
<dbReference type="EMBL" id="JAODOQ010000001">
    <property type="protein sequence ID" value="MCT8986558.1"/>
    <property type="molecule type" value="Genomic_DNA"/>
</dbReference>
<reference evidence="2" key="1">
    <citation type="submission" date="2022-09" db="EMBL/GenBank/DDBJ databases">
        <title>Shewanella sp. KJ10-1 sp.nov, isolated from marine algae.</title>
        <authorList>
            <person name="Butt M."/>
            <person name="Lee J.K."/>
            <person name="Kim J.M."/>
            <person name="Choi D.G."/>
        </authorList>
    </citation>
    <scope>NUCLEOTIDE SEQUENCE</scope>
    <source>
        <strain evidence="2">KJ10-1</strain>
    </source>
</reference>
<proteinExistence type="predicted"/>
<evidence type="ECO:0000313" key="3">
    <source>
        <dbReference type="Proteomes" id="UP001431192"/>
    </source>
</evidence>
<dbReference type="RefSeq" id="WP_261732948.1">
    <property type="nucleotide sequence ID" value="NZ_JAODOQ010000001.1"/>
</dbReference>
<comment type="caution">
    <text evidence="2">The sequence shown here is derived from an EMBL/GenBank/DDBJ whole genome shotgun (WGS) entry which is preliminary data.</text>
</comment>
<evidence type="ECO:0000313" key="2">
    <source>
        <dbReference type="EMBL" id="MCT8986558.1"/>
    </source>
</evidence>
<dbReference type="InterPro" id="IPR057253">
    <property type="entry name" value="CoiA-like_N"/>
</dbReference>
<protein>
    <recommendedName>
        <fullName evidence="1">Competence protein CoiA-like N-terminal domain-containing protein</fullName>
    </recommendedName>
</protein>
<accession>A0ABT2P1Q9</accession>
<organism evidence="2 3">
    <name type="scientific">Shewanella phaeophyticola</name>
    <dbReference type="NCBI Taxonomy" id="2978345"/>
    <lineage>
        <taxon>Bacteria</taxon>
        <taxon>Pseudomonadati</taxon>
        <taxon>Pseudomonadota</taxon>
        <taxon>Gammaproteobacteria</taxon>
        <taxon>Alteromonadales</taxon>
        <taxon>Shewanellaceae</taxon>
        <taxon>Shewanella</taxon>
    </lineage>
</organism>
<gene>
    <name evidence="2" type="ORF">N4T56_08770</name>
</gene>